<proteinExistence type="predicted"/>
<dbReference type="WBParaSite" id="nRc.2.0.1.t30801-RA">
    <property type="protein sequence ID" value="nRc.2.0.1.t30801-RA"/>
    <property type="gene ID" value="nRc.2.0.1.g30801"/>
</dbReference>
<dbReference type="AlphaFoldDB" id="A0A915JWU8"/>
<keyword evidence="1" id="KW-1185">Reference proteome</keyword>
<organism evidence="1 2">
    <name type="scientific">Romanomermis culicivorax</name>
    <name type="common">Nematode worm</name>
    <dbReference type="NCBI Taxonomy" id="13658"/>
    <lineage>
        <taxon>Eukaryota</taxon>
        <taxon>Metazoa</taxon>
        <taxon>Ecdysozoa</taxon>
        <taxon>Nematoda</taxon>
        <taxon>Enoplea</taxon>
        <taxon>Dorylaimia</taxon>
        <taxon>Mermithida</taxon>
        <taxon>Mermithoidea</taxon>
        <taxon>Mermithidae</taxon>
        <taxon>Romanomermis</taxon>
    </lineage>
</organism>
<name>A0A915JWU8_ROMCU</name>
<evidence type="ECO:0000313" key="1">
    <source>
        <dbReference type="Proteomes" id="UP000887565"/>
    </source>
</evidence>
<dbReference type="Proteomes" id="UP000887565">
    <property type="component" value="Unplaced"/>
</dbReference>
<reference evidence="2" key="1">
    <citation type="submission" date="2022-11" db="UniProtKB">
        <authorList>
            <consortium name="WormBaseParasite"/>
        </authorList>
    </citation>
    <scope>IDENTIFICATION</scope>
</reference>
<evidence type="ECO:0000313" key="2">
    <source>
        <dbReference type="WBParaSite" id="nRc.2.0.1.t30801-RA"/>
    </source>
</evidence>
<sequence length="57" mass="6485">MPVFQPKCTSTTFIFVYSTNQAIFKPTVILLLSRPFPRSVIAVSAVTSNWLKYITLF</sequence>
<accession>A0A915JWU8</accession>
<protein>
    <submittedName>
        <fullName evidence="2">Uncharacterized protein</fullName>
    </submittedName>
</protein>